<sequence length="182" mass="20612">MECTRLPPFRSTKRHPFIPRTLKLPPPCYFSRDEHQGECAIDSRNEKFAKGLDDSSVIVDHTAFFFARVQKHTISTNDLVPSTQTTRASSTAAPEFVHAKTFVGIIVGVDDSGDTRRHIKLDLKDLSTGAPRLKALVSTGHRVAVHLTWERPEFDRDECVWRFKANGNFYCTHCPSAVEERD</sequence>
<accession>A0A3N4HBW6</accession>
<reference evidence="1 2" key="1">
    <citation type="journal article" date="2018" name="Nat. Ecol. Evol.">
        <title>Pezizomycetes genomes reveal the molecular basis of ectomycorrhizal truffle lifestyle.</title>
        <authorList>
            <person name="Murat C."/>
            <person name="Payen T."/>
            <person name="Noel B."/>
            <person name="Kuo A."/>
            <person name="Morin E."/>
            <person name="Chen J."/>
            <person name="Kohler A."/>
            <person name="Krizsan K."/>
            <person name="Balestrini R."/>
            <person name="Da Silva C."/>
            <person name="Montanini B."/>
            <person name="Hainaut M."/>
            <person name="Levati E."/>
            <person name="Barry K.W."/>
            <person name="Belfiori B."/>
            <person name="Cichocki N."/>
            <person name="Clum A."/>
            <person name="Dockter R.B."/>
            <person name="Fauchery L."/>
            <person name="Guy J."/>
            <person name="Iotti M."/>
            <person name="Le Tacon F."/>
            <person name="Lindquist E.A."/>
            <person name="Lipzen A."/>
            <person name="Malagnac F."/>
            <person name="Mello A."/>
            <person name="Molinier V."/>
            <person name="Miyauchi S."/>
            <person name="Poulain J."/>
            <person name="Riccioni C."/>
            <person name="Rubini A."/>
            <person name="Sitrit Y."/>
            <person name="Splivallo R."/>
            <person name="Traeger S."/>
            <person name="Wang M."/>
            <person name="Zifcakova L."/>
            <person name="Wipf D."/>
            <person name="Zambonelli A."/>
            <person name="Paolocci F."/>
            <person name="Nowrousian M."/>
            <person name="Ottonello S."/>
            <person name="Baldrian P."/>
            <person name="Spatafora J.W."/>
            <person name="Henrissat B."/>
            <person name="Nagy L.G."/>
            <person name="Aury J.M."/>
            <person name="Wincker P."/>
            <person name="Grigoriev I.V."/>
            <person name="Bonfante P."/>
            <person name="Martin F.M."/>
        </authorList>
    </citation>
    <scope>NUCLEOTIDE SEQUENCE [LARGE SCALE GENOMIC DNA]</scope>
    <source>
        <strain evidence="1 2">RN42</strain>
    </source>
</reference>
<dbReference type="AlphaFoldDB" id="A0A3N4HBW6"/>
<dbReference type="Proteomes" id="UP000275078">
    <property type="component" value="Unassembled WGS sequence"/>
</dbReference>
<gene>
    <name evidence="1" type="ORF">BJ508DRAFT_315197</name>
</gene>
<dbReference type="EMBL" id="ML119892">
    <property type="protein sequence ID" value="RPA71899.1"/>
    <property type="molecule type" value="Genomic_DNA"/>
</dbReference>
<organism evidence="1 2">
    <name type="scientific">Ascobolus immersus RN42</name>
    <dbReference type="NCBI Taxonomy" id="1160509"/>
    <lineage>
        <taxon>Eukaryota</taxon>
        <taxon>Fungi</taxon>
        <taxon>Dikarya</taxon>
        <taxon>Ascomycota</taxon>
        <taxon>Pezizomycotina</taxon>
        <taxon>Pezizomycetes</taxon>
        <taxon>Pezizales</taxon>
        <taxon>Ascobolaceae</taxon>
        <taxon>Ascobolus</taxon>
    </lineage>
</organism>
<keyword evidence="2" id="KW-1185">Reference proteome</keyword>
<proteinExistence type="predicted"/>
<evidence type="ECO:0000313" key="2">
    <source>
        <dbReference type="Proteomes" id="UP000275078"/>
    </source>
</evidence>
<protein>
    <submittedName>
        <fullName evidence="1">Uncharacterized protein</fullName>
    </submittedName>
</protein>
<evidence type="ECO:0000313" key="1">
    <source>
        <dbReference type="EMBL" id="RPA71899.1"/>
    </source>
</evidence>
<name>A0A3N4HBW6_ASCIM</name>